<protein>
    <submittedName>
        <fullName evidence="2">Uncharacterized protein</fullName>
    </submittedName>
</protein>
<evidence type="ECO:0000256" key="1">
    <source>
        <dbReference type="SAM" id="Phobius"/>
    </source>
</evidence>
<dbReference type="EMBL" id="LSRE01000009">
    <property type="protein sequence ID" value="KXO99497.1"/>
    <property type="molecule type" value="Genomic_DNA"/>
</dbReference>
<reference evidence="2 3" key="1">
    <citation type="submission" date="2016-02" db="EMBL/GenBank/DDBJ databases">
        <authorList>
            <person name="Teng J.L."/>
            <person name="Tang Y."/>
            <person name="Huang Y."/>
            <person name="Guo F."/>
            <person name="Wei W."/>
            <person name="Chen J.H."/>
            <person name="Wong S.Y."/>
            <person name="Lau S.K."/>
            <person name="Woo P.C."/>
        </authorList>
    </citation>
    <scope>NUCLEOTIDE SEQUENCE [LARGE SCALE GENOMIC DNA]</scope>
    <source>
        <strain evidence="2 3">JCM 13375</strain>
    </source>
</reference>
<accession>A0A137ZMT3</accession>
<feature type="transmembrane region" description="Helical" evidence="1">
    <location>
        <begin position="6"/>
        <end position="26"/>
    </location>
</feature>
<dbReference type="RefSeq" id="WP_068744372.1">
    <property type="nucleotide sequence ID" value="NZ_LSRE01000009.1"/>
</dbReference>
<organism evidence="2 3">
    <name type="scientific">Tsukamurella pseudospumae</name>
    <dbReference type="NCBI Taxonomy" id="239498"/>
    <lineage>
        <taxon>Bacteria</taxon>
        <taxon>Bacillati</taxon>
        <taxon>Actinomycetota</taxon>
        <taxon>Actinomycetes</taxon>
        <taxon>Mycobacteriales</taxon>
        <taxon>Tsukamurellaceae</taxon>
        <taxon>Tsukamurella</taxon>
    </lineage>
</organism>
<keyword evidence="1" id="KW-0812">Transmembrane</keyword>
<name>A0A137ZMT3_9ACTN</name>
<keyword evidence="1" id="KW-0472">Membrane</keyword>
<keyword evidence="3" id="KW-1185">Reference proteome</keyword>
<gene>
    <name evidence="2" type="ORF">AXK61_16820</name>
</gene>
<evidence type="ECO:0000313" key="3">
    <source>
        <dbReference type="Proteomes" id="UP000070409"/>
    </source>
</evidence>
<dbReference type="Proteomes" id="UP000070409">
    <property type="component" value="Unassembled WGS sequence"/>
</dbReference>
<comment type="caution">
    <text evidence="2">The sequence shown here is derived from an EMBL/GenBank/DDBJ whole genome shotgun (WGS) entry which is preliminary data.</text>
</comment>
<evidence type="ECO:0000313" key="2">
    <source>
        <dbReference type="EMBL" id="KXO99497.1"/>
    </source>
</evidence>
<proteinExistence type="predicted"/>
<keyword evidence="1" id="KW-1133">Transmembrane helix</keyword>
<sequence length="166" mass="17598">MSVGVVIVLVIAVVAVLTLVGVLWFVRDSNKRIRTFARSSDLVPGRPGRAPAEWVDSTAPEALLHQRVRYAIADVHRGAVAPAVPPPADSAVHGPESDLAALDDAVFGLDDEIIAAAQLSGEERAAVLGELEPKVAALESLTGKLWDAPSARRRELIDATTSALRR</sequence>